<organism evidence="3 4">
    <name type="scientific">Microbacterium paraoxydans</name>
    <dbReference type="NCBI Taxonomy" id="199592"/>
    <lineage>
        <taxon>Bacteria</taxon>
        <taxon>Bacillati</taxon>
        <taxon>Actinomycetota</taxon>
        <taxon>Actinomycetes</taxon>
        <taxon>Micrococcales</taxon>
        <taxon>Microbacteriaceae</taxon>
        <taxon>Microbacterium</taxon>
    </lineage>
</organism>
<dbReference type="Proteomes" id="UP000678243">
    <property type="component" value="Unassembled WGS sequence"/>
</dbReference>
<proteinExistence type="predicted"/>
<dbReference type="RefSeq" id="WP_211542389.1">
    <property type="nucleotide sequence ID" value="NZ_CBDREF010000001.1"/>
</dbReference>
<evidence type="ECO:0008006" key="5">
    <source>
        <dbReference type="Google" id="ProtNLM"/>
    </source>
</evidence>
<feature type="transmembrane region" description="Helical" evidence="2">
    <location>
        <begin position="30"/>
        <end position="49"/>
    </location>
</feature>
<keyword evidence="2" id="KW-1133">Transmembrane helix</keyword>
<accession>A0ABS5ILY4</accession>
<name>A0ABS5ILY4_9MICO</name>
<comment type="caution">
    <text evidence="3">The sequence shown here is derived from an EMBL/GenBank/DDBJ whole genome shotgun (WGS) entry which is preliminary data.</text>
</comment>
<protein>
    <recommendedName>
        <fullName evidence="5">Ribosomally synthesized peptide with SipW-like signal peptide</fullName>
    </recommendedName>
</protein>
<keyword evidence="4" id="KW-1185">Reference proteome</keyword>
<evidence type="ECO:0000313" key="4">
    <source>
        <dbReference type="Proteomes" id="UP000678243"/>
    </source>
</evidence>
<evidence type="ECO:0000256" key="2">
    <source>
        <dbReference type="SAM" id="Phobius"/>
    </source>
</evidence>
<reference evidence="3 4" key="1">
    <citation type="submission" date="2021-04" db="EMBL/GenBank/DDBJ databases">
        <title>Whole genome analysis of root endophytic bacterium Microbacterium paraoxydans ku-mp colonizing RP-bio226 rice variety.</title>
        <authorList>
            <person name="Ulaganathan K."/>
            <person name="Latha B."/>
        </authorList>
    </citation>
    <scope>NUCLEOTIDE SEQUENCE [LARGE SCALE GENOMIC DNA]</scope>
    <source>
        <strain evidence="4">ku-mp</strain>
    </source>
</reference>
<evidence type="ECO:0000256" key="1">
    <source>
        <dbReference type="SAM" id="MobiDB-lite"/>
    </source>
</evidence>
<gene>
    <name evidence="3" type="ORF">KE274_07495</name>
</gene>
<sequence length="196" mass="20928">MTIPPVPPRPAAPPAPVEPPRPPSWWRRNTVALVALAVLLPATAAAVGWQEWYQYFGFGARAVTAVTVDEDDSAELAGAEWGPVRGGEIDDVSGLDVPDGTRLIAVAVPVDASTAGIGCETPKLVEQATGREWRPVRLEIGLLSDPDEPETCLSANAGEYELVVPFVVPDDAEGPFWVDVHPYDAGGSFLRFAFEL</sequence>
<keyword evidence="2" id="KW-0472">Membrane</keyword>
<dbReference type="EMBL" id="JAGTUK010000002">
    <property type="protein sequence ID" value="MBS0023953.1"/>
    <property type="molecule type" value="Genomic_DNA"/>
</dbReference>
<evidence type="ECO:0000313" key="3">
    <source>
        <dbReference type="EMBL" id="MBS0023953.1"/>
    </source>
</evidence>
<keyword evidence="2" id="KW-0812">Transmembrane</keyword>
<feature type="region of interest" description="Disordered" evidence="1">
    <location>
        <begin position="1"/>
        <end position="23"/>
    </location>
</feature>